<evidence type="ECO:0000313" key="2">
    <source>
        <dbReference type="Proteomes" id="UP000074866"/>
    </source>
</evidence>
<keyword evidence="2" id="KW-1185">Reference proteome</keyword>
<organism evidence="1 2">
    <name type="scientific">Paenibacillus jamilae</name>
    <dbReference type="NCBI Taxonomy" id="114136"/>
    <lineage>
        <taxon>Bacteria</taxon>
        <taxon>Bacillati</taxon>
        <taxon>Bacillota</taxon>
        <taxon>Bacilli</taxon>
        <taxon>Bacillales</taxon>
        <taxon>Paenibacillaceae</taxon>
        <taxon>Paenibacillus</taxon>
    </lineage>
</organism>
<proteinExistence type="predicted"/>
<comment type="caution">
    <text evidence="1">The sequence shown here is derived from an EMBL/GenBank/DDBJ whole genome shotgun (WGS) entry which is preliminary data.</text>
</comment>
<name>A0ACC4ZZH7_9BACL</name>
<sequence>MSSRNVTARQYLGLDVSLTKTGWAVLRLSPGDERPQIVEYGLIKSTAKLSDGERLRQVFEGIQSVLARYPDLERQISREGGIVRFNLATKQIFKAHGVTEYALHDWEIRDVNIQTVKAWARRVTGSPGKRNDKDMIAEALRIYFDDPDLQFNKGGDEADAVAVVISYLVSEGLVAA</sequence>
<dbReference type="EMBL" id="LDRX01000015">
    <property type="protein sequence ID" value="KTS84433.1"/>
    <property type="molecule type" value="Genomic_DNA"/>
</dbReference>
<gene>
    <name evidence="1" type="ORF">NS115_03620</name>
</gene>
<dbReference type="Proteomes" id="UP000074866">
    <property type="component" value="Unassembled WGS sequence"/>
</dbReference>
<accession>A0ACC4ZZH7</accession>
<reference evidence="1 2" key="1">
    <citation type="journal article" date="2016" name="Front. Microbiol.">
        <title>Genomic Resource of Rice Seed Associated Bacteria.</title>
        <authorList>
            <person name="Midha S."/>
            <person name="Bansal K."/>
            <person name="Sharma S."/>
            <person name="Kumar N."/>
            <person name="Patil P.P."/>
            <person name="Chaudhry V."/>
            <person name="Patil P.B."/>
        </authorList>
    </citation>
    <scope>NUCLEOTIDE SEQUENCE [LARGE SCALE GENOMIC DNA]</scope>
    <source>
        <strain evidence="1 2">NS115</strain>
    </source>
</reference>
<protein>
    <submittedName>
        <fullName evidence="1">Uncharacterized protein</fullName>
    </submittedName>
</protein>
<evidence type="ECO:0000313" key="1">
    <source>
        <dbReference type="EMBL" id="KTS84433.1"/>
    </source>
</evidence>